<dbReference type="InterPro" id="IPR012047">
    <property type="entry name" value="AcnX"/>
</dbReference>
<dbReference type="CDD" id="cd01356">
    <property type="entry name" value="AcnX_swivel"/>
    <property type="match status" value="1"/>
</dbReference>
<protein>
    <submittedName>
        <fullName evidence="5">Aconitase subunit 1</fullName>
    </submittedName>
</protein>
<dbReference type="Pfam" id="PF04412">
    <property type="entry name" value="AcnX"/>
    <property type="match status" value="1"/>
</dbReference>
<proteinExistence type="predicted"/>
<evidence type="ECO:0000313" key="5">
    <source>
        <dbReference type="EMBL" id="AQT41890.1"/>
    </source>
</evidence>
<dbReference type="OrthoDB" id="1550274at2"/>
<keyword evidence="2" id="KW-0456">Lyase</keyword>
<keyword evidence="1" id="KW-0408">Iron</keyword>
<dbReference type="RefSeq" id="WP_078039016.1">
    <property type="nucleotide sequence ID" value="NZ_CP015820.1"/>
</dbReference>
<dbReference type="KEGG" id="bapa:BBC0178_003880"/>
<dbReference type="PIRSF" id="PIRSF036630">
    <property type="entry name" value="UCP036630"/>
    <property type="match status" value="1"/>
</dbReference>
<gene>
    <name evidence="5" type="ORF">BBC0178_003880</name>
</gene>
<feature type="domain" description="Phosphomevalonate dehydratase small subunit-like" evidence="3">
    <location>
        <begin position="34"/>
        <end position="110"/>
    </location>
</feature>
<feature type="domain" description="Phosphomevalonate dehydratase large subunit-like" evidence="4">
    <location>
        <begin position="167"/>
        <end position="576"/>
    </location>
</feature>
<evidence type="ECO:0000259" key="4">
    <source>
        <dbReference type="Pfam" id="PF04412"/>
    </source>
</evidence>
<dbReference type="PANTHER" id="PTHR36577">
    <property type="entry name" value="DUF521 DOMAIN PROTEIN (AFU_ORTHOLOGUE AFUA_6G00490)"/>
    <property type="match status" value="1"/>
</dbReference>
<evidence type="ECO:0000259" key="3">
    <source>
        <dbReference type="Pfam" id="PF01989"/>
    </source>
</evidence>
<reference evidence="5 6" key="1">
    <citation type="submission" date="2016-11" db="EMBL/GenBank/DDBJ databases">
        <title>Comparative genomics of Bartonella apis.</title>
        <authorList>
            <person name="Engel P."/>
        </authorList>
    </citation>
    <scope>NUCLEOTIDE SEQUENCE [LARGE SCALE GENOMIC DNA]</scope>
    <source>
        <strain evidence="5 6">BBC0178</strain>
    </source>
</reference>
<dbReference type="InterPro" id="IPR002840">
    <property type="entry name" value="PMDh-S-like_dom"/>
</dbReference>
<evidence type="ECO:0000256" key="1">
    <source>
        <dbReference type="ARBA" id="ARBA00023004"/>
    </source>
</evidence>
<organism evidence="5 6">
    <name type="scientific">Bartonella apihabitans</name>
    <dbReference type="NCBI Taxonomy" id="2750929"/>
    <lineage>
        <taxon>Bacteria</taxon>
        <taxon>Pseudomonadati</taxon>
        <taxon>Pseudomonadota</taxon>
        <taxon>Alphaproteobacteria</taxon>
        <taxon>Hyphomicrobiales</taxon>
        <taxon>Bartonellaceae</taxon>
        <taxon>Bartonella</taxon>
    </lineage>
</organism>
<dbReference type="GO" id="GO:0016829">
    <property type="term" value="F:lyase activity"/>
    <property type="evidence" value="ECO:0007669"/>
    <property type="project" value="UniProtKB-KW"/>
</dbReference>
<evidence type="ECO:0000313" key="6">
    <source>
        <dbReference type="Proteomes" id="UP000189660"/>
    </source>
</evidence>
<dbReference type="Gene3D" id="3.50.30.10">
    <property type="entry name" value="Phosphohistidine domain"/>
    <property type="match status" value="1"/>
</dbReference>
<dbReference type="InterPro" id="IPR007506">
    <property type="entry name" value="PMDh-L-like_dom"/>
</dbReference>
<dbReference type="AlphaFoldDB" id="A0A1U9M8R3"/>
<accession>A0A1U9M8R3</accession>
<dbReference type="Proteomes" id="UP000189660">
    <property type="component" value="Chromosome"/>
</dbReference>
<keyword evidence="6" id="KW-1185">Reference proteome</keyword>
<name>A0A1U9M8R3_9HYPH</name>
<dbReference type="SUPFAM" id="SSF52016">
    <property type="entry name" value="LeuD/IlvD-like"/>
    <property type="match status" value="1"/>
</dbReference>
<dbReference type="EMBL" id="CP015820">
    <property type="protein sequence ID" value="AQT41890.1"/>
    <property type="molecule type" value="Genomic_DNA"/>
</dbReference>
<sequence length="604" mass="65479">MQGSLQYPDPTFISGTTYIDGDACGEVLYTETPLSFWGGIDPQTGKVIDSHHPLSGQTISGKIFLLPSGRGSCTGSSIVLELLLNGKAPAALILSETDSILLAGVLVAKIFFGRSLPVMVVQKAKFQRIAAMERVKLCHNGLMAAGEADEENVHPEELSLTEFPSLDLTSYDQELLSGKHGEAARLAMTVICKMAVFQNAKSLINVQQAHIDACIYTGKGALAFSEKLKMLDARVAVPTTLNAISIDLQNRSRQPVPEKIALPAKRLAENYLAIGAEESFTCAPYLLCSAPLKGQEIGWAESNAVVFANSIIGAHSQKNPDFMDACIAITGRAPKTGCHLKANRMPTIRIIVEKPDSIDDSFYPLLGYQTGLISGSHIPLINGLSGLHPNRDNLKAMSAAFATTSAAPMFHIEGITAEISDNRDWLDLDLETFRIGRGELLEAWHVLNGNAGNRNVNNAPAFDKIDLVALGNPHFSLEEALLLAKLCQNKTRSHNTGLYITMGRHCLSELEKHHSFQSLQDFGATIITDTCWCMIGAPIIKNNHKTILTNSGKYAHYGAGLTKCTMRFSDLANCVQAAVEGKFEVKPPYWLTAHGNESKSHVQL</sequence>
<evidence type="ECO:0000256" key="2">
    <source>
        <dbReference type="ARBA" id="ARBA00023239"/>
    </source>
</evidence>
<dbReference type="PANTHER" id="PTHR36577:SF3">
    <property type="entry name" value="DUF521 DOMAIN PROTEIN (AFU_ORTHOLOGUE AFUA_6G00490)"/>
    <property type="match status" value="1"/>
</dbReference>
<dbReference type="Pfam" id="PF01989">
    <property type="entry name" value="AcnX_swivel_put"/>
    <property type="match status" value="1"/>
</dbReference>